<dbReference type="InterPro" id="IPR003594">
    <property type="entry name" value="HATPase_dom"/>
</dbReference>
<dbReference type="Pfam" id="PF02518">
    <property type="entry name" value="HATPase_c"/>
    <property type="match status" value="1"/>
</dbReference>
<feature type="transmembrane region" description="Helical" evidence="6">
    <location>
        <begin position="60"/>
        <end position="76"/>
    </location>
</feature>
<dbReference type="STRING" id="341036.SAMN05660649_01012"/>
<dbReference type="InterPro" id="IPR039506">
    <property type="entry name" value="SPOB_a"/>
</dbReference>
<dbReference type="PANTHER" id="PTHR40448:SF1">
    <property type="entry name" value="TWO-COMPONENT SENSOR HISTIDINE KINASE"/>
    <property type="match status" value="1"/>
</dbReference>
<feature type="transmembrane region" description="Helical" evidence="6">
    <location>
        <begin position="127"/>
        <end position="152"/>
    </location>
</feature>
<reference evidence="9" key="1">
    <citation type="submission" date="2016-10" db="EMBL/GenBank/DDBJ databases">
        <authorList>
            <person name="Varghese N."/>
            <person name="Submissions S."/>
        </authorList>
    </citation>
    <scope>NUCLEOTIDE SEQUENCE [LARGE SCALE GENOMIC DNA]</scope>
    <source>
        <strain evidence="9">DSM 17038</strain>
    </source>
</reference>
<evidence type="ECO:0000256" key="3">
    <source>
        <dbReference type="ARBA" id="ARBA00022777"/>
    </source>
</evidence>
<evidence type="ECO:0000259" key="7">
    <source>
        <dbReference type="PROSITE" id="PS50109"/>
    </source>
</evidence>
<dbReference type="InterPro" id="IPR016120">
    <property type="entry name" value="Sig_transdc_His_kin_SpoOB"/>
</dbReference>
<name>A0A1I2Q199_9FIRM</name>
<evidence type="ECO:0000256" key="4">
    <source>
        <dbReference type="ARBA" id="ARBA00023012"/>
    </source>
</evidence>
<keyword evidence="3 8" id="KW-0418">Kinase</keyword>
<keyword evidence="1" id="KW-0597">Phosphoprotein</keyword>
<keyword evidence="4" id="KW-0902">Two-component regulatory system</keyword>
<evidence type="ECO:0000256" key="6">
    <source>
        <dbReference type="SAM" id="Phobius"/>
    </source>
</evidence>
<feature type="transmembrane region" description="Helical" evidence="6">
    <location>
        <begin position="181"/>
        <end position="201"/>
    </location>
</feature>
<keyword evidence="5" id="KW-0175">Coiled coil</keyword>
<dbReference type="OrthoDB" id="1677679at2"/>
<dbReference type="GO" id="GO:0000155">
    <property type="term" value="F:phosphorelay sensor kinase activity"/>
    <property type="evidence" value="ECO:0007669"/>
    <property type="project" value="InterPro"/>
</dbReference>
<dbReference type="Gene3D" id="1.10.287.130">
    <property type="match status" value="1"/>
</dbReference>
<dbReference type="Gene3D" id="3.30.565.10">
    <property type="entry name" value="Histidine kinase-like ATPase, C-terminal domain"/>
    <property type="match status" value="1"/>
</dbReference>
<evidence type="ECO:0000313" key="8">
    <source>
        <dbReference type="EMBL" id="SFG22114.1"/>
    </source>
</evidence>
<proteinExistence type="predicted"/>
<dbReference type="EMBL" id="FOOX01000003">
    <property type="protein sequence ID" value="SFG22114.1"/>
    <property type="molecule type" value="Genomic_DNA"/>
</dbReference>
<keyword evidence="6" id="KW-0812">Transmembrane</keyword>
<dbReference type="Proteomes" id="UP000199337">
    <property type="component" value="Unassembled WGS sequence"/>
</dbReference>
<feature type="transmembrane region" description="Helical" evidence="6">
    <location>
        <begin position="83"/>
        <end position="107"/>
    </location>
</feature>
<keyword evidence="9" id="KW-1185">Reference proteome</keyword>
<keyword evidence="6" id="KW-0472">Membrane</keyword>
<accession>A0A1I2Q199</accession>
<feature type="transmembrane region" description="Helical" evidence="6">
    <location>
        <begin position="6"/>
        <end position="30"/>
    </location>
</feature>
<feature type="transmembrane region" description="Helical" evidence="6">
    <location>
        <begin position="213"/>
        <end position="236"/>
    </location>
</feature>
<dbReference type="InterPro" id="IPR005467">
    <property type="entry name" value="His_kinase_dom"/>
</dbReference>
<evidence type="ECO:0000256" key="1">
    <source>
        <dbReference type="ARBA" id="ARBA00022553"/>
    </source>
</evidence>
<keyword evidence="6" id="KW-1133">Transmembrane helix</keyword>
<protein>
    <submittedName>
        <fullName evidence="8">Sensor_kinase_SpoOB-type, alpha-helical domain</fullName>
    </submittedName>
</protein>
<evidence type="ECO:0000256" key="5">
    <source>
        <dbReference type="SAM" id="Coils"/>
    </source>
</evidence>
<feature type="domain" description="Histidine kinase" evidence="7">
    <location>
        <begin position="290"/>
        <end position="457"/>
    </location>
</feature>
<dbReference type="PANTHER" id="PTHR40448">
    <property type="entry name" value="TWO-COMPONENT SENSOR HISTIDINE KINASE"/>
    <property type="match status" value="1"/>
</dbReference>
<dbReference type="InterPro" id="IPR036890">
    <property type="entry name" value="HATPase_C_sf"/>
</dbReference>
<sequence>MDTMTLLSLLMVSFPEAIMVATLGFLLVGLKPWWRDLLIIGFLQAGFAYIIRFLPVPFGFHSILGIILFTLNIRLVTRLPYRIVILASLLGLIFYGSVETVAIQFMLHIKGFSLTEVWNYSFVRFLYFLPQALVMLIFIAACKIFNISLIGYTQDYSRLGRLSRQEIKNNLKADIVNRHNLVIFVVVLLPVLLLALLNMVFEAARLNIFPGEHFNIFNGVFGVFIIVLTVLSTVAVKKIGQYVEKDYEAKRAEENLKQIKQLIDSSRKQRHDFHHQLQTIYGLIEGGAYERARDYISRLFGDISKTGELIKTDNFSISAILYTKIGLAETRNIEMEIAVECSLKELPLTPHEASSLLGNLIDNALEAVEDNTGACRRVKVNITRAQGVFVIIISNTGKPIASEIRANMFKADFTTKKEHSGLGLAIVKDIVTKCRGNIEISSDAEITTLTVIIPLKK</sequence>
<organism evidence="8 9">
    <name type="scientific">Desulfotruncus arcticus DSM 17038</name>
    <dbReference type="NCBI Taxonomy" id="1121424"/>
    <lineage>
        <taxon>Bacteria</taxon>
        <taxon>Bacillati</taxon>
        <taxon>Bacillota</taxon>
        <taxon>Clostridia</taxon>
        <taxon>Eubacteriales</taxon>
        <taxon>Desulfallaceae</taxon>
        <taxon>Desulfotruncus</taxon>
    </lineage>
</organism>
<gene>
    <name evidence="8" type="ORF">SAMN05660649_01012</name>
</gene>
<evidence type="ECO:0000313" key="9">
    <source>
        <dbReference type="Proteomes" id="UP000199337"/>
    </source>
</evidence>
<keyword evidence="2" id="KW-0808">Transferase</keyword>
<dbReference type="SUPFAM" id="SSF55874">
    <property type="entry name" value="ATPase domain of HSP90 chaperone/DNA topoisomerase II/histidine kinase"/>
    <property type="match status" value="1"/>
</dbReference>
<feature type="coiled-coil region" evidence="5">
    <location>
        <begin position="242"/>
        <end position="269"/>
    </location>
</feature>
<dbReference type="Pfam" id="PF14689">
    <property type="entry name" value="SPOB_a"/>
    <property type="match status" value="1"/>
</dbReference>
<dbReference type="SUPFAM" id="SSF55890">
    <property type="entry name" value="Sporulation response regulatory protein Spo0B"/>
    <property type="match status" value="1"/>
</dbReference>
<evidence type="ECO:0000256" key="2">
    <source>
        <dbReference type="ARBA" id="ARBA00022679"/>
    </source>
</evidence>
<dbReference type="AlphaFoldDB" id="A0A1I2Q199"/>
<dbReference type="PROSITE" id="PS50109">
    <property type="entry name" value="HIS_KIN"/>
    <property type="match status" value="1"/>
</dbReference>
<dbReference type="SMART" id="SM00387">
    <property type="entry name" value="HATPase_c"/>
    <property type="match status" value="1"/>
</dbReference>
<dbReference type="GO" id="GO:0042802">
    <property type="term" value="F:identical protein binding"/>
    <property type="evidence" value="ECO:0007669"/>
    <property type="project" value="TreeGrafter"/>
</dbReference>